<dbReference type="Proteomes" id="UP000001798">
    <property type="component" value="Chromosome 9"/>
</dbReference>
<dbReference type="AlphaFoldDB" id="A0A384JS04"/>
<sequence>MPPLILHNVPEEECYVGEDGIKRPYAMLFPGNDGNPAAARVRRTVPETGSFGKSTRRSRSRTGTPALKKEDPTLAAADAIFAATFARRAAATSDSGPSQRKSSIPSSLSQNNIRDNNALVAIDGNAGQSSRFVHKEPTEVILRGFTPEHQWAAIAEYERIAGHICEDYPRDAPLDQRRYKTDLRDPVVLRRRPMTIEEKTKALKYAGGKHWIKITFESAEAADAAIEASPQAVLGYFVHAELYRGAPPAKDELGVSTVTSERSSRLNSNRHRFDPGPFLPGAERPLQQSGLPRSWTTPEMSQITRSVHFEDRAQSPEGSQATSHTIDTTTLTSSTVMGGNLALQQRPSSADSATPEAPSLYCRKIPTAQRLQLLPADQALLPQKSYTQQVLSNIPLLNWFSADIIGDTVPRTETGEFDWANASLYWRWIYWFDTYLGIFGVVGGEKDD</sequence>
<evidence type="ECO:0000256" key="1">
    <source>
        <dbReference type="SAM" id="MobiDB-lite"/>
    </source>
</evidence>
<feature type="region of interest" description="Disordered" evidence="1">
    <location>
        <begin position="44"/>
        <end position="71"/>
    </location>
</feature>
<reference evidence="2 3" key="3">
    <citation type="journal article" date="2017" name="Mol. Plant Pathol.">
        <title>A gapless genome sequence of the fungus Botrytis cinerea.</title>
        <authorList>
            <person name="Van Kan J.A."/>
            <person name="Stassen J.H."/>
            <person name="Mosbach A."/>
            <person name="Van Der Lee T.A."/>
            <person name="Faino L."/>
            <person name="Farmer A.D."/>
            <person name="Papasotiriou D.G."/>
            <person name="Zhou S."/>
            <person name="Seidl M.F."/>
            <person name="Cottam E."/>
            <person name="Edel D."/>
            <person name="Hahn M."/>
            <person name="Schwartz D.C."/>
            <person name="Dietrich R.A."/>
            <person name="Widdison S."/>
            <person name="Scalliet G."/>
        </authorList>
    </citation>
    <scope>NUCLEOTIDE SEQUENCE [LARGE SCALE GENOMIC DNA]</scope>
    <source>
        <strain evidence="2 3">B05.10</strain>
    </source>
</reference>
<feature type="region of interest" description="Disordered" evidence="1">
    <location>
        <begin position="261"/>
        <end position="296"/>
    </location>
</feature>
<name>A0A384JS04_BOTFB</name>
<evidence type="ECO:0000313" key="2">
    <source>
        <dbReference type="EMBL" id="ATZ53313.1"/>
    </source>
</evidence>
<dbReference type="GeneID" id="5430939"/>
<reference evidence="2 3" key="2">
    <citation type="journal article" date="2012" name="Eukaryot. Cell">
        <title>Genome update of Botrytis cinerea strains B05.10 and T4.</title>
        <authorList>
            <person name="Staats M."/>
            <person name="van Kan J.A."/>
        </authorList>
    </citation>
    <scope>NUCLEOTIDE SEQUENCE [LARGE SCALE GENOMIC DNA]</scope>
    <source>
        <strain evidence="2 3">B05.10</strain>
    </source>
</reference>
<reference evidence="2 3" key="1">
    <citation type="journal article" date="2011" name="PLoS Genet.">
        <title>Genomic analysis of the necrotrophic fungal pathogens Sclerotinia sclerotiorum and Botrytis cinerea.</title>
        <authorList>
            <person name="Amselem J."/>
            <person name="Cuomo C.A."/>
            <person name="van Kan J.A."/>
            <person name="Viaud M."/>
            <person name="Benito E.P."/>
            <person name="Couloux A."/>
            <person name="Coutinho P.M."/>
            <person name="de Vries R.P."/>
            <person name="Dyer P.S."/>
            <person name="Fillinger S."/>
            <person name="Fournier E."/>
            <person name="Gout L."/>
            <person name="Hahn M."/>
            <person name="Kohn L."/>
            <person name="Lapalu N."/>
            <person name="Plummer K.M."/>
            <person name="Pradier J.M."/>
            <person name="Quevillon E."/>
            <person name="Sharon A."/>
            <person name="Simon A."/>
            <person name="ten Have A."/>
            <person name="Tudzynski B."/>
            <person name="Tudzynski P."/>
            <person name="Wincker P."/>
            <person name="Andrew M."/>
            <person name="Anthouard V."/>
            <person name="Beever R.E."/>
            <person name="Beffa R."/>
            <person name="Benoit I."/>
            <person name="Bouzid O."/>
            <person name="Brault B."/>
            <person name="Chen Z."/>
            <person name="Choquer M."/>
            <person name="Collemare J."/>
            <person name="Cotton P."/>
            <person name="Danchin E.G."/>
            <person name="Da Silva C."/>
            <person name="Gautier A."/>
            <person name="Giraud C."/>
            <person name="Giraud T."/>
            <person name="Gonzalez C."/>
            <person name="Grossetete S."/>
            <person name="Guldener U."/>
            <person name="Henrissat B."/>
            <person name="Howlett B.J."/>
            <person name="Kodira C."/>
            <person name="Kretschmer M."/>
            <person name="Lappartient A."/>
            <person name="Leroch M."/>
            <person name="Levis C."/>
            <person name="Mauceli E."/>
            <person name="Neuveglise C."/>
            <person name="Oeser B."/>
            <person name="Pearson M."/>
            <person name="Poulain J."/>
            <person name="Poussereau N."/>
            <person name="Quesneville H."/>
            <person name="Rascle C."/>
            <person name="Schumacher J."/>
            <person name="Segurens B."/>
            <person name="Sexton A."/>
            <person name="Silva E."/>
            <person name="Sirven C."/>
            <person name="Soanes D.M."/>
            <person name="Talbot N.J."/>
            <person name="Templeton M."/>
            <person name="Yandava C."/>
            <person name="Yarden O."/>
            <person name="Zeng Q."/>
            <person name="Rollins J.A."/>
            <person name="Lebrun M.H."/>
            <person name="Dickman M."/>
        </authorList>
    </citation>
    <scope>NUCLEOTIDE SEQUENCE [LARGE SCALE GENOMIC DNA]</scope>
    <source>
        <strain evidence="2 3">B05.10</strain>
    </source>
</reference>
<proteinExistence type="predicted"/>
<feature type="compositionally biased region" description="Low complexity" evidence="1">
    <location>
        <begin position="322"/>
        <end position="331"/>
    </location>
</feature>
<dbReference type="RefSeq" id="XP_001550444.1">
    <property type="nucleotide sequence ID" value="XM_001550394.2"/>
</dbReference>
<dbReference type="VEuPathDB" id="FungiDB:Bcin09g01840"/>
<feature type="compositionally biased region" description="Polar residues" evidence="1">
    <location>
        <begin position="286"/>
        <end position="296"/>
    </location>
</feature>
<dbReference type="OrthoDB" id="8033832at2759"/>
<evidence type="ECO:0000313" key="3">
    <source>
        <dbReference type="Proteomes" id="UP000001798"/>
    </source>
</evidence>
<dbReference type="OMA" id="QGMICED"/>
<feature type="compositionally biased region" description="Polar residues" evidence="1">
    <location>
        <begin position="96"/>
        <end position="110"/>
    </location>
</feature>
<accession>A0A384JS04</accession>
<organism evidence="2 3">
    <name type="scientific">Botryotinia fuckeliana (strain B05.10)</name>
    <name type="common">Noble rot fungus</name>
    <name type="synonym">Botrytis cinerea</name>
    <dbReference type="NCBI Taxonomy" id="332648"/>
    <lineage>
        <taxon>Eukaryota</taxon>
        <taxon>Fungi</taxon>
        <taxon>Dikarya</taxon>
        <taxon>Ascomycota</taxon>
        <taxon>Pezizomycotina</taxon>
        <taxon>Leotiomycetes</taxon>
        <taxon>Helotiales</taxon>
        <taxon>Sclerotiniaceae</taxon>
        <taxon>Botrytis</taxon>
    </lineage>
</organism>
<dbReference type="Gene3D" id="3.30.70.330">
    <property type="match status" value="1"/>
</dbReference>
<dbReference type="InterPro" id="IPR012677">
    <property type="entry name" value="Nucleotide-bd_a/b_plait_sf"/>
</dbReference>
<protein>
    <recommendedName>
        <fullName evidence="4">Nucleoporin NUP53</fullName>
    </recommendedName>
</protein>
<feature type="region of interest" description="Disordered" evidence="1">
    <location>
        <begin position="311"/>
        <end position="331"/>
    </location>
</feature>
<feature type="region of interest" description="Disordered" evidence="1">
    <location>
        <begin position="90"/>
        <end position="110"/>
    </location>
</feature>
<evidence type="ECO:0008006" key="4">
    <source>
        <dbReference type="Google" id="ProtNLM"/>
    </source>
</evidence>
<gene>
    <name evidence="2" type="ORF">BCIN_09g01840</name>
</gene>
<dbReference type="KEGG" id="bfu:BCIN_09g01840"/>
<dbReference type="EMBL" id="CP009813">
    <property type="protein sequence ID" value="ATZ53313.1"/>
    <property type="molecule type" value="Genomic_DNA"/>
</dbReference>
<keyword evidence="3" id="KW-1185">Reference proteome</keyword>